<proteinExistence type="evidence at transcript level"/>
<evidence type="ECO:0000256" key="1">
    <source>
        <dbReference type="SAM" id="SignalP"/>
    </source>
</evidence>
<name>A0A0K8R8K2_IXORI</name>
<keyword evidence="1" id="KW-0732">Signal</keyword>
<accession>A0A0K8R8K2</accession>
<sequence length="223" mass="25885">MKVFFGMLVLAPLIFCLDAERMPSGPKEKRSRKVETKITIAYLLDGNEFKIEDAARNSTVGKWLNNVQEKAQEELRKDLHMEIKFEIMDINITDDDLTHKITYWSSDRLLHASTYLNHLKKSYQNRVKSDIICVLTNYTMYDEDLVGYLAYIEHQTLCQSMVPILLTYNPVDVAQTGKFLSELVKKSTSSEKVKLQKRAIRKCNKKNEKVTNIKSRKSMRPSI</sequence>
<dbReference type="EMBL" id="GADI01006620">
    <property type="protein sequence ID" value="JAA67188.1"/>
    <property type="molecule type" value="mRNA"/>
</dbReference>
<feature type="chain" id="PRO_5005516785" evidence="1">
    <location>
        <begin position="20"/>
        <end position="223"/>
    </location>
</feature>
<protein>
    <submittedName>
        <fullName evidence="2">Putative ixodes 26 kDa salivary protein</fullName>
    </submittedName>
</protein>
<organism evidence="2">
    <name type="scientific">Ixodes ricinus</name>
    <name type="common">Common tick</name>
    <name type="synonym">Acarus ricinus</name>
    <dbReference type="NCBI Taxonomy" id="34613"/>
    <lineage>
        <taxon>Eukaryota</taxon>
        <taxon>Metazoa</taxon>
        <taxon>Ecdysozoa</taxon>
        <taxon>Arthropoda</taxon>
        <taxon>Chelicerata</taxon>
        <taxon>Arachnida</taxon>
        <taxon>Acari</taxon>
        <taxon>Parasitiformes</taxon>
        <taxon>Ixodida</taxon>
        <taxon>Ixodoidea</taxon>
        <taxon>Ixodidae</taxon>
        <taxon>Ixodinae</taxon>
        <taxon>Ixodes</taxon>
    </lineage>
</organism>
<dbReference type="AlphaFoldDB" id="A0A0K8R8K2"/>
<reference evidence="2" key="1">
    <citation type="submission" date="2012-12" db="EMBL/GenBank/DDBJ databases">
        <title>Identification and characterization of a phenylalanine ammonia-lyase gene family in Isatis indigotica Fort.</title>
        <authorList>
            <person name="Liu Q."/>
            <person name="Chen J."/>
            <person name="Zhou X."/>
            <person name="Di P."/>
            <person name="Xiao Y."/>
            <person name="Xuan H."/>
            <person name="Zhang L."/>
            <person name="Chen W."/>
        </authorList>
    </citation>
    <scope>NUCLEOTIDE SEQUENCE</scope>
    <source>
        <tissue evidence="2">Salivary gland</tissue>
    </source>
</reference>
<feature type="signal peptide" evidence="1">
    <location>
        <begin position="1"/>
        <end position="19"/>
    </location>
</feature>
<evidence type="ECO:0000313" key="2">
    <source>
        <dbReference type="EMBL" id="JAA67188.1"/>
    </source>
</evidence>